<evidence type="ECO:0000313" key="2">
    <source>
        <dbReference type="EMBL" id="NML74784.1"/>
    </source>
</evidence>
<name>A0A7Y0AWJ5_9HYPH</name>
<feature type="signal peptide" evidence="1">
    <location>
        <begin position="1"/>
        <end position="26"/>
    </location>
</feature>
<reference evidence="2 3" key="1">
    <citation type="submission" date="2020-04" db="EMBL/GenBank/DDBJ databases">
        <title>Rhizobium sp. S-51 isolated from soil.</title>
        <authorList>
            <person name="Dahal R.H."/>
        </authorList>
    </citation>
    <scope>NUCLEOTIDE SEQUENCE [LARGE SCALE GENOMIC DNA]</scope>
    <source>
        <strain evidence="2 3">S-51</strain>
    </source>
</reference>
<proteinExistence type="predicted"/>
<keyword evidence="1" id="KW-0732">Signal</keyword>
<protein>
    <submittedName>
        <fullName evidence="2">Uncharacterized protein</fullName>
    </submittedName>
</protein>
<dbReference type="RefSeq" id="WP_169590564.1">
    <property type="nucleotide sequence ID" value="NZ_JABBGK010000002.1"/>
</dbReference>
<dbReference type="EMBL" id="JABBGK010000002">
    <property type="protein sequence ID" value="NML74784.1"/>
    <property type="molecule type" value="Genomic_DNA"/>
</dbReference>
<dbReference type="AlphaFoldDB" id="A0A7Y0AWJ5"/>
<organism evidence="2 3">
    <name type="scientific">Rhizobium terricola</name>
    <dbReference type="NCBI Taxonomy" id="2728849"/>
    <lineage>
        <taxon>Bacteria</taxon>
        <taxon>Pseudomonadati</taxon>
        <taxon>Pseudomonadota</taxon>
        <taxon>Alphaproteobacteria</taxon>
        <taxon>Hyphomicrobiales</taxon>
        <taxon>Rhizobiaceae</taxon>
        <taxon>Rhizobium/Agrobacterium group</taxon>
        <taxon>Rhizobium</taxon>
    </lineage>
</organism>
<evidence type="ECO:0000256" key="1">
    <source>
        <dbReference type="SAM" id="SignalP"/>
    </source>
</evidence>
<evidence type="ECO:0000313" key="3">
    <source>
        <dbReference type="Proteomes" id="UP000541470"/>
    </source>
</evidence>
<comment type="caution">
    <text evidence="2">The sequence shown here is derived from an EMBL/GenBank/DDBJ whole genome shotgun (WGS) entry which is preliminary data.</text>
</comment>
<keyword evidence="3" id="KW-1185">Reference proteome</keyword>
<gene>
    <name evidence="2" type="ORF">HHL25_11670</name>
</gene>
<sequence length="138" mass="14638">MGHDMKVHLLLIPAFVSIFAATPALSAAQALDFAVENTGKTALKCSAAIAHWFSADLGEAAPGASISFSLGVDVDSGTVFQKNSVGDRMAVQRVWCGRKGDDWRTRNEIPLERRAGVAPEPVRLRCAAEGAKTLCVAQ</sequence>
<dbReference type="Proteomes" id="UP000541470">
    <property type="component" value="Unassembled WGS sequence"/>
</dbReference>
<feature type="chain" id="PRO_5030542530" evidence="1">
    <location>
        <begin position="27"/>
        <end position="138"/>
    </location>
</feature>
<accession>A0A7Y0AWJ5</accession>